<keyword evidence="2" id="KW-0472">Membrane</keyword>
<evidence type="ECO:0000256" key="2">
    <source>
        <dbReference type="SAM" id="Phobius"/>
    </source>
</evidence>
<evidence type="ECO:0008006" key="5">
    <source>
        <dbReference type="Google" id="ProtNLM"/>
    </source>
</evidence>
<keyword evidence="2" id="KW-0812">Transmembrane</keyword>
<evidence type="ECO:0000256" key="1">
    <source>
        <dbReference type="SAM" id="MobiDB-lite"/>
    </source>
</evidence>
<feature type="transmembrane region" description="Helical" evidence="2">
    <location>
        <begin position="234"/>
        <end position="259"/>
    </location>
</feature>
<feature type="region of interest" description="Disordered" evidence="1">
    <location>
        <begin position="51"/>
        <end position="73"/>
    </location>
</feature>
<protein>
    <recommendedName>
        <fullName evidence="5">Integral membrane protein</fullName>
    </recommendedName>
</protein>
<evidence type="ECO:0000313" key="4">
    <source>
        <dbReference type="Proteomes" id="UP001518140"/>
    </source>
</evidence>
<sequence length="370" mass="37744">MHRHRELCERAVDPLEIAAGLEAHGVTDRTVARFRHRDVFSLAEEIYARVPRDGESSPDGETSPDGEASPGASAAVKLPKAQAGWAVFALLPGAACAAAVTGLRLTEARPVLAVTVAVLGVLALALCLRLALGRGPLRPPRARRSTKGTRAWTCWLLAYALLGDGLLGAALAGGPHNWPNGDADSPWPLPLASVTALSLACAPAAWCAHLFAVRARRKLAVGRTLKEFAASVRPLLLGVFGLFLCALGGLLALCGTLLGEPADPAAYAGIGALGALLLLARLLTVHGFPHAPAVVLAAAGAAEATAVASVFAGRLPGCSFLAVPVETVAAAWGPGVVPALVCGTAALVLLVHATRTLTRASAHAHHGGTP</sequence>
<feature type="transmembrane region" description="Helical" evidence="2">
    <location>
        <begin position="265"/>
        <end position="284"/>
    </location>
</feature>
<reference evidence="3 4" key="1">
    <citation type="submission" date="2020-02" db="EMBL/GenBank/DDBJ databases">
        <title>Whole-genome analyses of novel actinobacteria.</title>
        <authorList>
            <person name="Sahin N."/>
            <person name="Tokatli A."/>
        </authorList>
    </citation>
    <scope>NUCLEOTIDE SEQUENCE [LARGE SCALE GENOMIC DNA]</scope>
    <source>
        <strain evidence="3 4">YC419</strain>
    </source>
</reference>
<keyword evidence="2" id="KW-1133">Transmembrane helix</keyword>
<keyword evidence="4" id="KW-1185">Reference proteome</keyword>
<comment type="caution">
    <text evidence="3">The sequence shown here is derived from an EMBL/GenBank/DDBJ whole genome shotgun (WGS) entry which is preliminary data.</text>
</comment>
<feature type="transmembrane region" description="Helical" evidence="2">
    <location>
        <begin position="331"/>
        <end position="351"/>
    </location>
</feature>
<feature type="transmembrane region" description="Helical" evidence="2">
    <location>
        <begin position="291"/>
        <end position="311"/>
    </location>
</feature>
<feature type="transmembrane region" description="Helical" evidence="2">
    <location>
        <begin position="111"/>
        <end position="132"/>
    </location>
</feature>
<name>A0ABX0DT27_9ACTN</name>
<feature type="transmembrane region" description="Helical" evidence="2">
    <location>
        <begin position="83"/>
        <end position="105"/>
    </location>
</feature>
<dbReference type="Proteomes" id="UP001518140">
    <property type="component" value="Unassembled WGS sequence"/>
</dbReference>
<accession>A0ABX0DT27</accession>
<evidence type="ECO:0000313" key="3">
    <source>
        <dbReference type="EMBL" id="NGO45043.1"/>
    </source>
</evidence>
<gene>
    <name evidence="3" type="ORF">G6048_23765</name>
</gene>
<dbReference type="EMBL" id="JAAKZX010000079">
    <property type="protein sequence ID" value="NGO45043.1"/>
    <property type="molecule type" value="Genomic_DNA"/>
</dbReference>
<feature type="transmembrane region" description="Helical" evidence="2">
    <location>
        <begin position="152"/>
        <end position="171"/>
    </location>
</feature>
<organism evidence="3 4">
    <name type="scientific">Streptomyces ureilyticus</name>
    <dbReference type="NCBI Taxonomy" id="1775131"/>
    <lineage>
        <taxon>Bacteria</taxon>
        <taxon>Bacillati</taxon>
        <taxon>Actinomycetota</taxon>
        <taxon>Actinomycetes</taxon>
        <taxon>Kitasatosporales</taxon>
        <taxon>Streptomycetaceae</taxon>
        <taxon>Streptomyces</taxon>
    </lineage>
</organism>
<proteinExistence type="predicted"/>
<feature type="transmembrane region" description="Helical" evidence="2">
    <location>
        <begin position="191"/>
        <end position="213"/>
    </location>
</feature>